<dbReference type="AlphaFoldDB" id="A0A6C0NXA2"/>
<proteinExistence type="predicted"/>
<sequence length="306" mass="33879">MASNQNNYTVYGLRVLSDIALPELTPSQRREDEADIFIRYDDLTEEWNLRSTDRSCYLFGERQVYLHVPDTAVFRMSEGSEMAVSPKEGADPTQIRLFLLGTCMAIILMQRRLLPLHGSGVIIDGSVYAIVGDSGAGKSTLAAAFLERGYQLISDDVIAVVNTDGNPVVLPAYPQQKLWPESVQMLGLDASAYQTIYSTKYAVPVTSSGFCTEPLPLAGVFELEKTDLDKLEKRQVAGLERLHMLHRHTFRKSFISPLGLNEWHFSAIAGLAGKVDIYRLSRPKNGITVHQLVEEILQTAGSAVVS</sequence>
<evidence type="ECO:0000313" key="1">
    <source>
        <dbReference type="EMBL" id="QHW30850.1"/>
    </source>
</evidence>
<organism evidence="1 2">
    <name type="scientific">Paenibacillus rhizovicinus</name>
    <dbReference type="NCBI Taxonomy" id="2704463"/>
    <lineage>
        <taxon>Bacteria</taxon>
        <taxon>Bacillati</taxon>
        <taxon>Bacillota</taxon>
        <taxon>Bacilli</taxon>
        <taxon>Bacillales</taxon>
        <taxon>Paenibacillaceae</taxon>
        <taxon>Paenibacillus</taxon>
    </lineage>
</organism>
<dbReference type="InterPro" id="IPR027417">
    <property type="entry name" value="P-loop_NTPase"/>
</dbReference>
<reference evidence="1 2" key="1">
    <citation type="submission" date="2020-02" db="EMBL/GenBank/DDBJ databases">
        <title>Paenibacillus sp. nov., isolated from rhizosphere soil of tomato.</title>
        <authorList>
            <person name="Weon H.-Y."/>
            <person name="Lee S.A."/>
        </authorList>
    </citation>
    <scope>NUCLEOTIDE SEQUENCE [LARGE SCALE GENOMIC DNA]</scope>
    <source>
        <strain evidence="1 2">14171R-81</strain>
    </source>
</reference>
<keyword evidence="2" id="KW-1185">Reference proteome</keyword>
<gene>
    <name evidence="1" type="ORF">GZH47_08280</name>
</gene>
<dbReference type="KEGG" id="prz:GZH47_08280"/>
<dbReference type="RefSeq" id="WP_162639659.1">
    <property type="nucleotide sequence ID" value="NZ_CP048286.1"/>
</dbReference>
<name>A0A6C0NXA2_9BACL</name>
<dbReference type="SUPFAM" id="SSF53795">
    <property type="entry name" value="PEP carboxykinase-like"/>
    <property type="match status" value="1"/>
</dbReference>
<dbReference type="EMBL" id="CP048286">
    <property type="protein sequence ID" value="QHW30850.1"/>
    <property type="molecule type" value="Genomic_DNA"/>
</dbReference>
<evidence type="ECO:0000313" key="2">
    <source>
        <dbReference type="Proteomes" id="UP000479114"/>
    </source>
</evidence>
<dbReference type="Proteomes" id="UP000479114">
    <property type="component" value="Chromosome"/>
</dbReference>
<dbReference type="Gene3D" id="3.40.50.300">
    <property type="entry name" value="P-loop containing nucleotide triphosphate hydrolases"/>
    <property type="match status" value="1"/>
</dbReference>
<protein>
    <submittedName>
        <fullName evidence="1">Aldolase</fullName>
    </submittedName>
</protein>
<accession>A0A6C0NXA2</accession>